<evidence type="ECO:0000313" key="7">
    <source>
        <dbReference type="Proteomes" id="UP001501495"/>
    </source>
</evidence>
<dbReference type="InterPro" id="IPR005119">
    <property type="entry name" value="LysR_subst-bd"/>
</dbReference>
<dbReference type="PROSITE" id="PS50931">
    <property type="entry name" value="HTH_LYSR"/>
    <property type="match status" value="1"/>
</dbReference>
<dbReference type="Proteomes" id="UP001501495">
    <property type="component" value="Unassembled WGS sequence"/>
</dbReference>
<keyword evidence="7" id="KW-1185">Reference proteome</keyword>
<proteinExistence type="inferred from homology"/>
<keyword evidence="4" id="KW-0804">Transcription</keyword>
<dbReference type="Pfam" id="PF00126">
    <property type="entry name" value="HTH_1"/>
    <property type="match status" value="1"/>
</dbReference>
<dbReference type="SUPFAM" id="SSF46785">
    <property type="entry name" value="Winged helix' DNA-binding domain"/>
    <property type="match status" value="1"/>
</dbReference>
<dbReference type="Gene3D" id="1.10.10.10">
    <property type="entry name" value="Winged helix-like DNA-binding domain superfamily/Winged helix DNA-binding domain"/>
    <property type="match status" value="1"/>
</dbReference>
<evidence type="ECO:0000313" key="6">
    <source>
        <dbReference type="EMBL" id="GAA4113106.1"/>
    </source>
</evidence>
<dbReference type="InterPro" id="IPR036388">
    <property type="entry name" value="WH-like_DNA-bd_sf"/>
</dbReference>
<accession>A0ABP7XEN0</accession>
<dbReference type="InterPro" id="IPR050389">
    <property type="entry name" value="LysR-type_TF"/>
</dbReference>
<keyword evidence="3" id="KW-0238">DNA-binding</keyword>
<comment type="caution">
    <text evidence="6">The sequence shown here is derived from an EMBL/GenBank/DDBJ whole genome shotgun (WGS) entry which is preliminary data.</text>
</comment>
<gene>
    <name evidence="6" type="ORF">GCM10022215_10020</name>
</gene>
<name>A0ABP7XEN0_9ACTN</name>
<dbReference type="PANTHER" id="PTHR30118">
    <property type="entry name" value="HTH-TYPE TRANSCRIPTIONAL REGULATOR LEUO-RELATED"/>
    <property type="match status" value="1"/>
</dbReference>
<evidence type="ECO:0000256" key="3">
    <source>
        <dbReference type="ARBA" id="ARBA00023125"/>
    </source>
</evidence>
<dbReference type="InterPro" id="IPR036390">
    <property type="entry name" value="WH_DNA-bd_sf"/>
</dbReference>
<dbReference type="InterPro" id="IPR000847">
    <property type="entry name" value="LysR_HTH_N"/>
</dbReference>
<evidence type="ECO:0000256" key="2">
    <source>
        <dbReference type="ARBA" id="ARBA00023015"/>
    </source>
</evidence>
<evidence type="ECO:0000259" key="5">
    <source>
        <dbReference type="PROSITE" id="PS50931"/>
    </source>
</evidence>
<reference evidence="7" key="1">
    <citation type="journal article" date="2019" name="Int. J. Syst. Evol. Microbiol.">
        <title>The Global Catalogue of Microorganisms (GCM) 10K type strain sequencing project: providing services to taxonomists for standard genome sequencing and annotation.</title>
        <authorList>
            <consortium name="The Broad Institute Genomics Platform"/>
            <consortium name="The Broad Institute Genome Sequencing Center for Infectious Disease"/>
            <person name="Wu L."/>
            <person name="Ma J."/>
        </authorList>
    </citation>
    <scope>NUCLEOTIDE SEQUENCE [LARGE SCALE GENOMIC DNA]</scope>
    <source>
        <strain evidence="7">JCM 16703</strain>
    </source>
</reference>
<protein>
    <submittedName>
        <fullName evidence="6">LysR family transcriptional regulator</fullName>
    </submittedName>
</protein>
<keyword evidence="2" id="KW-0805">Transcription regulation</keyword>
<dbReference type="Gene3D" id="3.40.190.10">
    <property type="entry name" value="Periplasmic binding protein-like II"/>
    <property type="match status" value="2"/>
</dbReference>
<feature type="domain" description="HTH lysR-type" evidence="5">
    <location>
        <begin position="8"/>
        <end position="65"/>
    </location>
</feature>
<evidence type="ECO:0000256" key="4">
    <source>
        <dbReference type="ARBA" id="ARBA00023163"/>
    </source>
</evidence>
<dbReference type="EMBL" id="BAAAZH010000008">
    <property type="protein sequence ID" value="GAA4113106.1"/>
    <property type="molecule type" value="Genomic_DNA"/>
</dbReference>
<dbReference type="Pfam" id="PF03466">
    <property type="entry name" value="LysR_substrate"/>
    <property type="match status" value="1"/>
</dbReference>
<sequence length="321" mass="33657">MHEGLHAVDANLLPVLLTLLEERSVVRTAERLSMSPQAVGSALARLRRHFDDPLLVRVGRHLELTTLAATLLPHVTAAVTAAAALLGDDVGFDPATSTKQFTISMSEYAMTVLTAPLLRRLRDLAPGCTLRVETLPAAATEHWDGALLRCDLLVGPEHEAHPGRARPVFREDLVCIVPAAHPAAAAGVLTREALAAMPRAVVPGEHLPLAPDRRPLLASSLLSLPHLVVAADAWALVPRRLAERAGALIAVVETPFPACALVASAMWHARREQDPSGRWLRGVLAEVGASLETAAEIGAGAGSGIGRPGVAPVLAGTVPGS</sequence>
<organism evidence="6 7">
    <name type="scientific">Nocardioides fonticola</name>
    <dbReference type="NCBI Taxonomy" id="450363"/>
    <lineage>
        <taxon>Bacteria</taxon>
        <taxon>Bacillati</taxon>
        <taxon>Actinomycetota</taxon>
        <taxon>Actinomycetes</taxon>
        <taxon>Propionibacteriales</taxon>
        <taxon>Nocardioidaceae</taxon>
        <taxon>Nocardioides</taxon>
    </lineage>
</organism>
<dbReference type="RefSeq" id="WP_344732147.1">
    <property type="nucleotide sequence ID" value="NZ_BAAAZH010000008.1"/>
</dbReference>
<dbReference type="PANTHER" id="PTHR30118:SF15">
    <property type="entry name" value="TRANSCRIPTIONAL REGULATORY PROTEIN"/>
    <property type="match status" value="1"/>
</dbReference>
<evidence type="ECO:0000256" key="1">
    <source>
        <dbReference type="ARBA" id="ARBA00009437"/>
    </source>
</evidence>
<comment type="similarity">
    <text evidence="1">Belongs to the LysR transcriptional regulatory family.</text>
</comment>
<dbReference type="SUPFAM" id="SSF53850">
    <property type="entry name" value="Periplasmic binding protein-like II"/>
    <property type="match status" value="1"/>
</dbReference>